<dbReference type="AlphaFoldDB" id="A0A196SGZ5"/>
<comment type="cofactor">
    <cofactor evidence="7">
        <name>Mg(2+)</name>
        <dbReference type="ChEBI" id="CHEBI:18420"/>
    </cofactor>
</comment>
<feature type="binding site" evidence="6">
    <location>
        <position position="57"/>
    </location>
    <ligand>
        <name>substrate</name>
    </ligand>
</feature>
<evidence type="ECO:0000256" key="5">
    <source>
        <dbReference type="ARBA" id="ARBA00038966"/>
    </source>
</evidence>
<evidence type="ECO:0000256" key="2">
    <source>
        <dbReference type="ARBA" id="ARBA00022741"/>
    </source>
</evidence>
<keyword evidence="8" id="KW-0436">Ligase</keyword>
<dbReference type="Pfam" id="PF01812">
    <property type="entry name" value="5-FTHF_cyc-lig"/>
    <property type="match status" value="1"/>
</dbReference>
<evidence type="ECO:0000313" key="8">
    <source>
        <dbReference type="EMBL" id="OAO15586.1"/>
    </source>
</evidence>
<accession>A0A196SGZ5</accession>
<reference evidence="8 9" key="1">
    <citation type="submission" date="2016-05" db="EMBL/GenBank/DDBJ databases">
        <title>Nuclear genome of Blastocystis sp. subtype 1 NandII.</title>
        <authorList>
            <person name="Gentekaki E."/>
            <person name="Curtis B."/>
            <person name="Stairs C."/>
            <person name="Eme L."/>
            <person name="Herman E."/>
            <person name="Klimes V."/>
            <person name="Arias M.C."/>
            <person name="Elias M."/>
            <person name="Hilliou F."/>
            <person name="Klute M."/>
            <person name="Malik S.-B."/>
            <person name="Pightling A."/>
            <person name="Rachubinski R."/>
            <person name="Salas D."/>
            <person name="Schlacht A."/>
            <person name="Suga H."/>
            <person name="Archibald J."/>
            <person name="Ball S.G."/>
            <person name="Clark G."/>
            <person name="Dacks J."/>
            <person name="Van Der Giezen M."/>
            <person name="Tsaousis A."/>
            <person name="Roger A."/>
        </authorList>
    </citation>
    <scope>NUCLEOTIDE SEQUENCE [LARGE SCALE GENOMIC DNA]</scope>
    <source>
        <strain evidence="9">ATCC 50177 / NandII</strain>
    </source>
</reference>
<dbReference type="PIRSF" id="PIRSF006806">
    <property type="entry name" value="FTHF_cligase"/>
    <property type="match status" value="1"/>
</dbReference>
<keyword evidence="7" id="KW-0460">Magnesium</keyword>
<evidence type="ECO:0000256" key="6">
    <source>
        <dbReference type="PIRSR" id="PIRSR006806-1"/>
    </source>
</evidence>
<comment type="similarity">
    <text evidence="1 7">Belongs to the 5-formyltetrahydrofolate cyclo-ligase family.</text>
</comment>
<keyword evidence="2 6" id="KW-0547">Nucleotide-binding</keyword>
<dbReference type="InterPro" id="IPR002698">
    <property type="entry name" value="FTHF_cligase"/>
</dbReference>
<feature type="binding site" evidence="6">
    <location>
        <position position="52"/>
    </location>
    <ligand>
        <name>substrate</name>
    </ligand>
</feature>
<dbReference type="NCBIfam" id="TIGR02727">
    <property type="entry name" value="MTHFS_bact"/>
    <property type="match status" value="1"/>
</dbReference>
<protein>
    <recommendedName>
        <fullName evidence="5 7">5-formyltetrahydrofolate cyclo-ligase</fullName>
        <ecNumber evidence="5 7">6.3.3.2</ecNumber>
    </recommendedName>
</protein>
<dbReference type="PANTHER" id="PTHR23407">
    <property type="entry name" value="ATPASE INHIBITOR/5-FORMYLTETRAHYDROFOLATE CYCLO-LIGASE"/>
    <property type="match status" value="1"/>
</dbReference>
<evidence type="ECO:0000256" key="1">
    <source>
        <dbReference type="ARBA" id="ARBA00010638"/>
    </source>
</evidence>
<dbReference type="GO" id="GO:0005524">
    <property type="term" value="F:ATP binding"/>
    <property type="evidence" value="ECO:0007669"/>
    <property type="project" value="UniProtKB-KW"/>
</dbReference>
<dbReference type="STRING" id="478820.A0A196SGZ5"/>
<evidence type="ECO:0000256" key="4">
    <source>
        <dbReference type="ARBA" id="ARBA00036539"/>
    </source>
</evidence>
<dbReference type="GO" id="GO:0005739">
    <property type="term" value="C:mitochondrion"/>
    <property type="evidence" value="ECO:0007669"/>
    <property type="project" value="TreeGrafter"/>
</dbReference>
<evidence type="ECO:0000256" key="3">
    <source>
        <dbReference type="ARBA" id="ARBA00022840"/>
    </source>
</evidence>
<proteinExistence type="inferred from homology"/>
<dbReference type="GO" id="GO:0009396">
    <property type="term" value="P:folic acid-containing compound biosynthetic process"/>
    <property type="evidence" value="ECO:0007669"/>
    <property type="project" value="TreeGrafter"/>
</dbReference>
<dbReference type="SUPFAM" id="SSF100950">
    <property type="entry name" value="NagB/RpiA/CoA transferase-like"/>
    <property type="match status" value="1"/>
</dbReference>
<organism evidence="8 9">
    <name type="scientific">Blastocystis sp. subtype 1 (strain ATCC 50177 / NandII)</name>
    <dbReference type="NCBI Taxonomy" id="478820"/>
    <lineage>
        <taxon>Eukaryota</taxon>
        <taxon>Sar</taxon>
        <taxon>Stramenopiles</taxon>
        <taxon>Bigyra</taxon>
        <taxon>Opalozoa</taxon>
        <taxon>Opalinata</taxon>
        <taxon>Blastocystidae</taxon>
        <taxon>Blastocystis</taxon>
    </lineage>
</organism>
<name>A0A196SGZ5_BLAHN</name>
<dbReference type="InterPro" id="IPR037171">
    <property type="entry name" value="NagB/RpiA_transferase-like"/>
</dbReference>
<dbReference type="EC" id="6.3.3.2" evidence="5 7"/>
<dbReference type="PANTHER" id="PTHR23407:SF1">
    <property type="entry name" value="5-FORMYLTETRAHYDROFOLATE CYCLO-LIGASE"/>
    <property type="match status" value="1"/>
</dbReference>
<sequence length="205" mass="22961">MSVGAKSELRKAMNKVLRALSANSRMEASSSIAASLQNVPAYRNAKSVAVFLSMKTEVDTTPIMKYCSSQNKTLLVPKIISDCEFELVTLDSYESVDLLPKDKWGIPIPVYDDAHRMVEHPECTPDVIIVPGVAFDRRCQRMGHGKGYYDRFFEFLKTWCPSHDKVYPTLIGVAFDEQIVESIPCAEHDVPLDMVVTPTAVYSNH</sequence>
<dbReference type="Gene3D" id="3.40.50.10420">
    <property type="entry name" value="NagB/RpiA/CoA transferase-like"/>
    <property type="match status" value="1"/>
</dbReference>
<feature type="binding site" evidence="6">
    <location>
        <begin position="141"/>
        <end position="149"/>
    </location>
    <ligand>
        <name>ATP</name>
        <dbReference type="ChEBI" id="CHEBI:30616"/>
    </ligand>
</feature>
<dbReference type="EMBL" id="LXWW01000129">
    <property type="protein sequence ID" value="OAO15586.1"/>
    <property type="molecule type" value="Genomic_DNA"/>
</dbReference>
<dbReference type="GO" id="GO:0046872">
    <property type="term" value="F:metal ion binding"/>
    <property type="evidence" value="ECO:0007669"/>
    <property type="project" value="UniProtKB-KW"/>
</dbReference>
<comment type="caution">
    <text evidence="8">The sequence shown here is derived from an EMBL/GenBank/DDBJ whole genome shotgun (WGS) entry which is preliminary data.</text>
</comment>
<keyword evidence="7" id="KW-0479">Metal-binding</keyword>
<gene>
    <name evidence="8" type="ORF">AV274_2660</name>
</gene>
<dbReference type="GO" id="GO:0030272">
    <property type="term" value="F:5-formyltetrahydrofolate cyclo-ligase activity"/>
    <property type="evidence" value="ECO:0007669"/>
    <property type="project" value="UniProtKB-EC"/>
</dbReference>
<evidence type="ECO:0000256" key="7">
    <source>
        <dbReference type="RuleBase" id="RU361279"/>
    </source>
</evidence>
<keyword evidence="9" id="KW-1185">Reference proteome</keyword>
<dbReference type="Proteomes" id="UP000078348">
    <property type="component" value="Unassembled WGS sequence"/>
</dbReference>
<dbReference type="InterPro" id="IPR024185">
    <property type="entry name" value="FTHF_cligase-like_sf"/>
</dbReference>
<dbReference type="OrthoDB" id="2015992at2759"/>
<evidence type="ECO:0000313" key="9">
    <source>
        <dbReference type="Proteomes" id="UP000078348"/>
    </source>
</evidence>
<feature type="binding site" evidence="6">
    <location>
        <begin position="6"/>
        <end position="10"/>
    </location>
    <ligand>
        <name>ATP</name>
        <dbReference type="ChEBI" id="CHEBI:30616"/>
    </ligand>
</feature>
<dbReference type="GO" id="GO:0035999">
    <property type="term" value="P:tetrahydrofolate interconversion"/>
    <property type="evidence" value="ECO:0007669"/>
    <property type="project" value="TreeGrafter"/>
</dbReference>
<comment type="catalytic activity">
    <reaction evidence="4 7">
        <text>(6S)-5-formyl-5,6,7,8-tetrahydrofolate + ATP = (6R)-5,10-methenyltetrahydrofolate + ADP + phosphate</text>
        <dbReference type="Rhea" id="RHEA:10488"/>
        <dbReference type="ChEBI" id="CHEBI:30616"/>
        <dbReference type="ChEBI" id="CHEBI:43474"/>
        <dbReference type="ChEBI" id="CHEBI:57455"/>
        <dbReference type="ChEBI" id="CHEBI:57457"/>
        <dbReference type="ChEBI" id="CHEBI:456216"/>
        <dbReference type="EC" id="6.3.3.2"/>
    </reaction>
</comment>
<keyword evidence="3 6" id="KW-0067">ATP-binding</keyword>